<dbReference type="AlphaFoldDB" id="A0A9N8YZR5"/>
<dbReference type="OrthoDB" id="3362851at2759"/>
<organism evidence="1 2">
    <name type="scientific">Dentiscutata erythropus</name>
    <dbReference type="NCBI Taxonomy" id="1348616"/>
    <lineage>
        <taxon>Eukaryota</taxon>
        <taxon>Fungi</taxon>
        <taxon>Fungi incertae sedis</taxon>
        <taxon>Mucoromycota</taxon>
        <taxon>Glomeromycotina</taxon>
        <taxon>Glomeromycetes</taxon>
        <taxon>Diversisporales</taxon>
        <taxon>Gigasporaceae</taxon>
        <taxon>Dentiscutata</taxon>
    </lineage>
</organism>
<evidence type="ECO:0000313" key="2">
    <source>
        <dbReference type="Proteomes" id="UP000789405"/>
    </source>
</evidence>
<protein>
    <submittedName>
        <fullName evidence="1">28392_t:CDS:1</fullName>
    </submittedName>
</protein>
<dbReference type="Proteomes" id="UP000789405">
    <property type="component" value="Unassembled WGS sequence"/>
</dbReference>
<reference evidence="1" key="1">
    <citation type="submission" date="2021-06" db="EMBL/GenBank/DDBJ databases">
        <authorList>
            <person name="Kallberg Y."/>
            <person name="Tangrot J."/>
            <person name="Rosling A."/>
        </authorList>
    </citation>
    <scope>NUCLEOTIDE SEQUENCE</scope>
    <source>
        <strain evidence="1">MA453B</strain>
    </source>
</reference>
<dbReference type="EMBL" id="CAJVPY010000218">
    <property type="protein sequence ID" value="CAG8458583.1"/>
    <property type="molecule type" value="Genomic_DNA"/>
</dbReference>
<keyword evidence="2" id="KW-1185">Reference proteome</keyword>
<gene>
    <name evidence="1" type="ORF">DERYTH_LOCUS893</name>
</gene>
<accession>A0A9N8YZR5</accession>
<evidence type="ECO:0000313" key="1">
    <source>
        <dbReference type="EMBL" id="CAG8458583.1"/>
    </source>
</evidence>
<name>A0A9N8YZR5_9GLOM</name>
<sequence length="173" mass="19565">MRLVHALAAKRDALDALEPFPPGKKRGPKPNKPMADATLFTQKQEYDTGPSGPYVDDNQRLCNGIINSMQINVRTTSTEYLNYLNQEQLYNSGTIAQEIIDPFQVGNAMINSQNAGFNHEPIMILPRLYSFVPFILEGRLEHSEYQHDNLSLAYNSDNSYVALNFNPNRGHSY</sequence>
<proteinExistence type="predicted"/>
<comment type="caution">
    <text evidence="1">The sequence shown here is derived from an EMBL/GenBank/DDBJ whole genome shotgun (WGS) entry which is preliminary data.</text>
</comment>